<evidence type="ECO:0000313" key="7">
    <source>
        <dbReference type="Proteomes" id="UP000285120"/>
    </source>
</evidence>
<dbReference type="InterPro" id="IPR014001">
    <property type="entry name" value="Helicase_ATP-bd"/>
</dbReference>
<dbReference type="AlphaFoldDB" id="A0A419V4E3"/>
<gene>
    <name evidence="6" type="ORF">ATL39_1547</name>
</gene>
<evidence type="ECO:0000256" key="1">
    <source>
        <dbReference type="ARBA" id="ARBA00022801"/>
    </source>
</evidence>
<comment type="caution">
    <text evidence="6">The sequence shown here is derived from an EMBL/GenBank/DDBJ whole genome shotgun (WGS) entry which is preliminary data.</text>
</comment>
<dbReference type="InterPro" id="IPR038718">
    <property type="entry name" value="SNF2-like_sf"/>
</dbReference>
<dbReference type="Pfam" id="PF08455">
    <property type="entry name" value="SNF2_assoc"/>
    <property type="match status" value="1"/>
</dbReference>
<feature type="domain" description="Helicase C-terminal" evidence="5">
    <location>
        <begin position="912"/>
        <end position="1077"/>
    </location>
</feature>
<dbReference type="InterPro" id="IPR013663">
    <property type="entry name" value="Helicase_SWF/SNF/SWI_bac"/>
</dbReference>
<evidence type="ECO:0000259" key="4">
    <source>
        <dbReference type="PROSITE" id="PS51192"/>
    </source>
</evidence>
<evidence type="ECO:0000313" key="6">
    <source>
        <dbReference type="EMBL" id="RKD73256.1"/>
    </source>
</evidence>
<protein>
    <submittedName>
        <fullName evidence="6">SNF2 family DNA or RNA helicase</fullName>
    </submittedName>
</protein>
<accession>A0A419V4E3</accession>
<keyword evidence="2" id="KW-0862">Zinc</keyword>
<dbReference type="Pfam" id="PF00271">
    <property type="entry name" value="Helicase_C"/>
    <property type="match status" value="1"/>
</dbReference>
<dbReference type="FunFam" id="3.40.50.300:FF:000533">
    <property type="entry name" value="Helicase, Snf2 family"/>
    <property type="match status" value="1"/>
</dbReference>
<reference evidence="6 7" key="1">
    <citation type="submission" date="2018-09" db="EMBL/GenBank/DDBJ databases">
        <title>Genomic Encyclopedia of Archaeal and Bacterial Type Strains, Phase II (KMG-II): from individual species to whole genera.</title>
        <authorList>
            <person name="Goeker M."/>
        </authorList>
    </citation>
    <scope>NUCLEOTIDE SEQUENCE [LARGE SCALE GENOMIC DNA]</scope>
    <source>
        <strain evidence="6 7">DSM 17008</strain>
    </source>
</reference>
<dbReference type="SMART" id="SM00487">
    <property type="entry name" value="DEXDc"/>
    <property type="match status" value="1"/>
</dbReference>
<keyword evidence="6" id="KW-0067">ATP-binding</keyword>
<dbReference type="RefSeq" id="WP_120192734.1">
    <property type="nucleotide sequence ID" value="NZ_RAPK01000008.1"/>
</dbReference>
<dbReference type="CDD" id="cd18012">
    <property type="entry name" value="DEXQc_arch_SWI2_SNF2"/>
    <property type="match status" value="1"/>
</dbReference>
<keyword evidence="6" id="KW-0547">Nucleotide-binding</keyword>
<dbReference type="GO" id="GO:0008270">
    <property type="term" value="F:zinc ion binding"/>
    <property type="evidence" value="ECO:0007669"/>
    <property type="project" value="UniProtKB-KW"/>
</dbReference>
<dbReference type="GO" id="GO:0004386">
    <property type="term" value="F:helicase activity"/>
    <property type="evidence" value="ECO:0007669"/>
    <property type="project" value="UniProtKB-KW"/>
</dbReference>
<dbReference type="Gene3D" id="3.40.50.300">
    <property type="entry name" value="P-loop containing nucleotide triphosphate hydrolases"/>
    <property type="match status" value="1"/>
</dbReference>
<keyword evidence="7" id="KW-1185">Reference proteome</keyword>
<keyword evidence="2" id="KW-0863">Zinc-finger</keyword>
<dbReference type="InterPro" id="IPR027417">
    <property type="entry name" value="P-loop_NTPase"/>
</dbReference>
<dbReference type="GO" id="GO:0016787">
    <property type="term" value="F:hydrolase activity"/>
    <property type="evidence" value="ECO:0007669"/>
    <property type="project" value="UniProtKB-KW"/>
</dbReference>
<evidence type="ECO:0000259" key="5">
    <source>
        <dbReference type="PROSITE" id="PS51194"/>
    </source>
</evidence>
<dbReference type="PROSITE" id="PS50966">
    <property type="entry name" value="ZF_SWIM"/>
    <property type="match status" value="1"/>
</dbReference>
<dbReference type="GO" id="GO:0005524">
    <property type="term" value="F:ATP binding"/>
    <property type="evidence" value="ECO:0007669"/>
    <property type="project" value="InterPro"/>
</dbReference>
<feature type="domain" description="SWIM-type" evidence="3">
    <location>
        <begin position="54"/>
        <end position="94"/>
    </location>
</feature>
<dbReference type="SUPFAM" id="SSF52540">
    <property type="entry name" value="P-loop containing nucleoside triphosphate hydrolases"/>
    <property type="match status" value="2"/>
</dbReference>
<dbReference type="OrthoDB" id="9760715at2"/>
<proteinExistence type="predicted"/>
<dbReference type="PROSITE" id="PS51192">
    <property type="entry name" value="HELICASE_ATP_BIND_1"/>
    <property type="match status" value="1"/>
</dbReference>
<dbReference type="InterPro" id="IPR000330">
    <property type="entry name" value="SNF2_N"/>
</dbReference>
<evidence type="ECO:0000256" key="2">
    <source>
        <dbReference type="PROSITE-ProRule" id="PRU00325"/>
    </source>
</evidence>
<dbReference type="InterPro" id="IPR049730">
    <property type="entry name" value="SNF2/RAD54-like_C"/>
</dbReference>
<keyword evidence="1" id="KW-0378">Hydrolase</keyword>
<dbReference type="InterPro" id="IPR007527">
    <property type="entry name" value="Znf_SWIM"/>
</dbReference>
<feature type="domain" description="Helicase ATP-binding" evidence="4">
    <location>
        <begin position="641"/>
        <end position="803"/>
    </location>
</feature>
<dbReference type="InterPro" id="IPR001650">
    <property type="entry name" value="Helicase_C-like"/>
</dbReference>
<dbReference type="CDD" id="cd18793">
    <property type="entry name" value="SF2_C_SNF"/>
    <property type="match status" value="1"/>
</dbReference>
<name>A0A419V4E3_9BACL</name>
<dbReference type="SMART" id="SM00490">
    <property type="entry name" value="HELICc"/>
    <property type="match status" value="1"/>
</dbReference>
<organism evidence="6 7">
    <name type="scientific">Sinobaca qinghaiensis</name>
    <dbReference type="NCBI Taxonomy" id="342944"/>
    <lineage>
        <taxon>Bacteria</taxon>
        <taxon>Bacillati</taxon>
        <taxon>Bacillota</taxon>
        <taxon>Bacilli</taxon>
        <taxon>Bacillales</taxon>
        <taxon>Sporolactobacillaceae</taxon>
        <taxon>Sinobaca</taxon>
    </lineage>
</organism>
<dbReference type="EMBL" id="RAPK01000008">
    <property type="protein sequence ID" value="RKD73256.1"/>
    <property type="molecule type" value="Genomic_DNA"/>
</dbReference>
<keyword evidence="2" id="KW-0479">Metal-binding</keyword>
<dbReference type="Pfam" id="PF00176">
    <property type="entry name" value="SNF2-rel_dom"/>
    <property type="match status" value="1"/>
</dbReference>
<keyword evidence="6" id="KW-0347">Helicase</keyword>
<dbReference type="PROSITE" id="PS51194">
    <property type="entry name" value="HELICASE_CTER"/>
    <property type="match status" value="1"/>
</dbReference>
<dbReference type="PANTHER" id="PTHR10799">
    <property type="entry name" value="SNF2/RAD54 HELICASE FAMILY"/>
    <property type="match status" value="1"/>
</dbReference>
<dbReference type="Proteomes" id="UP000285120">
    <property type="component" value="Unassembled WGS sequence"/>
</dbReference>
<dbReference type="Gene3D" id="3.40.50.10810">
    <property type="entry name" value="Tandem AAA-ATPase domain"/>
    <property type="match status" value="1"/>
</dbReference>
<sequence>MPYIPKKQIRRLAGPTVYARGLDYYERGYIKGIQQQQNGTISKIKASVQGEEMYKVELFFLESGEWEDGSCTCPAHSDGMHVCKHMAAVMIELASLQKPEVSSFFSEPVQKKQVSEKEATSSLRHFFMDHFSGRLTTVESIGEPMRAEFVLQFFSDYSFVQEKYFTVQLRIGVDKLYVVKNMEDLFASIRQRSLLPITKNFTFDPTYHYFKEEDLQALKMLEYIVRNQKWQKDGRTASFGYSETSARAIQVPPVAAEQMLERLTPCRQVFVQSATRNQLVPFMVKEEFPGTFDMQQADEDYLISYSAVSYPPKRISLTSYYIWNDRLYKIDPEADRDIVLLFHMLMDTPQGRLPLSSEEVGQVYKQIVAPLEQNEKLEMTESIRSSIEEQPLQAKIYLDKKENGLTADPLFSYGPYSIHAVTEQQTPEDKAILVRDTKQEKDILQFIEEAGFHWNGERLILSQEEDIALFFLDILPELKKQADVFMSRAAESTFIPPETLQVEAALDPSMGWLDISFETSDLNEEDVFHLMKALKEKKRYYKTIEGGYVSLTSSWMKNLQDLLQDTPVTEENTENKKMRMPSYKTLLLDDKTRESAGWNASATMEDLIRHIRDPQTFEVELPERLNADLRDYQKLGFQWMKALTAYGFGGILADDMGLGKTLQTLTYILSERQKNPEAPPFLIVAPSSLIYNWEKEAQRFTPDLKIAVIHGTKPQRKKQWSTYEEADVWITSYPLLRRDEELYRGRVFYGLILDEAQNIKNHLSKSFRAVRRMDAGRIFALSGTPIENKLEELWSMFAVIMPGLFPDVSKFKQLSPDQIKQRIAPFIMRRTKKEVLKELPDKIESSLYCELNKQQRETYMAYLERIKAETSQQLKEGLSSNRMNILANLTRLRQLCCHPGMFLENYTGSSGKLDELMAFMKDSKENGRRVLVFSQFTSMLSIISKAFDEAGLSYFYLDGKTPSDQRMALTEQFNEGSADSFLISLKAGGTGLNLTGADTVVLFDLWWNPAVESQAADRAHRIGQKRVVQVVKLISQGTIEEKILSLQDKKKALFDQVIQTGESSLSSLSEDDIRELLDL</sequence>
<evidence type="ECO:0000259" key="3">
    <source>
        <dbReference type="PROSITE" id="PS50966"/>
    </source>
</evidence>